<dbReference type="AlphaFoldDB" id="A0A5A7PUI2"/>
<keyword evidence="3" id="KW-1185">Reference proteome</keyword>
<dbReference type="GO" id="GO:0016874">
    <property type="term" value="F:ligase activity"/>
    <property type="evidence" value="ECO:0007669"/>
    <property type="project" value="UniProtKB-KW"/>
</dbReference>
<name>A0A5A7PUI2_STRAF</name>
<proteinExistence type="predicted"/>
<reference evidence="3" key="1">
    <citation type="journal article" date="2019" name="Curr. Biol.">
        <title>Genome Sequence of Striga asiatica Provides Insight into the Evolution of Plant Parasitism.</title>
        <authorList>
            <person name="Yoshida S."/>
            <person name="Kim S."/>
            <person name="Wafula E.K."/>
            <person name="Tanskanen J."/>
            <person name="Kim Y.M."/>
            <person name="Honaas L."/>
            <person name="Yang Z."/>
            <person name="Spallek T."/>
            <person name="Conn C.E."/>
            <person name="Ichihashi Y."/>
            <person name="Cheong K."/>
            <person name="Cui S."/>
            <person name="Der J.P."/>
            <person name="Gundlach H."/>
            <person name="Jiao Y."/>
            <person name="Hori C."/>
            <person name="Ishida J.K."/>
            <person name="Kasahara H."/>
            <person name="Kiba T."/>
            <person name="Kim M.S."/>
            <person name="Koo N."/>
            <person name="Laohavisit A."/>
            <person name="Lee Y.H."/>
            <person name="Lumba S."/>
            <person name="McCourt P."/>
            <person name="Mortimer J.C."/>
            <person name="Mutuku J.M."/>
            <person name="Nomura T."/>
            <person name="Sasaki-Sekimoto Y."/>
            <person name="Seto Y."/>
            <person name="Wang Y."/>
            <person name="Wakatake T."/>
            <person name="Sakakibara H."/>
            <person name="Demura T."/>
            <person name="Yamaguchi S."/>
            <person name="Yoneyama K."/>
            <person name="Manabe R.I."/>
            <person name="Nelson D.C."/>
            <person name="Schulman A.H."/>
            <person name="Timko M.P."/>
            <person name="dePamphilis C.W."/>
            <person name="Choi D."/>
            <person name="Shirasu K."/>
        </authorList>
    </citation>
    <scope>NUCLEOTIDE SEQUENCE [LARGE SCALE GENOMIC DNA]</scope>
    <source>
        <strain evidence="3">cv. UVA1</strain>
    </source>
</reference>
<accession>A0A5A7PUI2</accession>
<keyword evidence="2" id="KW-0436">Ligase</keyword>
<sequence length="295" mass="32898">MRAIVTDKRDRERKNEGEGDDGVLKERMIGRTGSGRVCTGLGWFGSGLVGLGRTGLTGPGQLGSGTGSRALDLGCTRVGLLCLGGLGARIACIPDKVHVQRRHSAQLYSFITFLHLINNISRLQLQRRPFHTIIHLIIHELFRDLGRDTTISPRPCLDLVLEVRKIELRIIASQNISCRVVCKSGFVRRVESPQPNPRPLSRQPYFGHPFPPLPLSHSSVQLLIIPLRFSFWTTLQSVANYVCQLINWFDRVFGFDLIGDGEGRVFKTDEEVGRKVFAFEVPELMVKPDGSKECG</sequence>
<evidence type="ECO:0000313" key="3">
    <source>
        <dbReference type="Proteomes" id="UP000325081"/>
    </source>
</evidence>
<organism evidence="2 3">
    <name type="scientific">Striga asiatica</name>
    <name type="common">Asiatic witchweed</name>
    <name type="synonym">Buchnera asiatica</name>
    <dbReference type="NCBI Taxonomy" id="4170"/>
    <lineage>
        <taxon>Eukaryota</taxon>
        <taxon>Viridiplantae</taxon>
        <taxon>Streptophyta</taxon>
        <taxon>Embryophyta</taxon>
        <taxon>Tracheophyta</taxon>
        <taxon>Spermatophyta</taxon>
        <taxon>Magnoliopsida</taxon>
        <taxon>eudicotyledons</taxon>
        <taxon>Gunneridae</taxon>
        <taxon>Pentapetalae</taxon>
        <taxon>asterids</taxon>
        <taxon>lamiids</taxon>
        <taxon>Lamiales</taxon>
        <taxon>Orobanchaceae</taxon>
        <taxon>Buchnereae</taxon>
        <taxon>Striga</taxon>
    </lineage>
</organism>
<feature type="region of interest" description="Disordered" evidence="1">
    <location>
        <begin position="1"/>
        <end position="21"/>
    </location>
</feature>
<comment type="caution">
    <text evidence="2">The sequence shown here is derived from an EMBL/GenBank/DDBJ whole genome shotgun (WGS) entry which is preliminary data.</text>
</comment>
<gene>
    <name evidence="2" type="ORF">STAS_12664</name>
</gene>
<dbReference type="Proteomes" id="UP000325081">
    <property type="component" value="Unassembled WGS sequence"/>
</dbReference>
<protein>
    <submittedName>
        <fullName evidence="2">Leucine--tRNA ligase</fullName>
    </submittedName>
</protein>
<dbReference type="EMBL" id="BKCP01005139">
    <property type="protein sequence ID" value="GER36331.1"/>
    <property type="molecule type" value="Genomic_DNA"/>
</dbReference>
<evidence type="ECO:0000313" key="2">
    <source>
        <dbReference type="EMBL" id="GER36331.1"/>
    </source>
</evidence>
<evidence type="ECO:0000256" key="1">
    <source>
        <dbReference type="SAM" id="MobiDB-lite"/>
    </source>
</evidence>